<keyword evidence="2" id="KW-0238">DNA-binding</keyword>
<dbReference type="OrthoDB" id="9815744at2"/>
<dbReference type="AlphaFoldDB" id="A0A401YQ43"/>
<dbReference type="InterPro" id="IPR036388">
    <property type="entry name" value="WH-like_DNA-bd_sf"/>
</dbReference>
<dbReference type="InterPro" id="IPR016032">
    <property type="entry name" value="Sig_transdc_resp-reg_C-effctor"/>
</dbReference>
<evidence type="ECO:0000259" key="4">
    <source>
        <dbReference type="PROSITE" id="PS00622"/>
    </source>
</evidence>
<evidence type="ECO:0000256" key="3">
    <source>
        <dbReference type="ARBA" id="ARBA00023163"/>
    </source>
</evidence>
<keyword evidence="1" id="KW-0805">Transcription regulation</keyword>
<keyword evidence="3" id="KW-0804">Transcription</keyword>
<organism evidence="5 6">
    <name type="scientific">Embleya hyalina</name>
    <dbReference type="NCBI Taxonomy" id="516124"/>
    <lineage>
        <taxon>Bacteria</taxon>
        <taxon>Bacillati</taxon>
        <taxon>Actinomycetota</taxon>
        <taxon>Actinomycetes</taxon>
        <taxon>Kitasatosporales</taxon>
        <taxon>Streptomycetaceae</taxon>
        <taxon>Embleya</taxon>
    </lineage>
</organism>
<dbReference type="PRINTS" id="PR00038">
    <property type="entry name" value="HTHLUXR"/>
</dbReference>
<dbReference type="Gene3D" id="1.10.10.10">
    <property type="entry name" value="Winged helix-like DNA-binding domain superfamily/Winged helix DNA-binding domain"/>
    <property type="match status" value="1"/>
</dbReference>
<dbReference type="PANTHER" id="PTHR44688:SF16">
    <property type="entry name" value="DNA-BINDING TRANSCRIPTIONAL ACTIVATOR DEVR_DOSR"/>
    <property type="match status" value="1"/>
</dbReference>
<gene>
    <name evidence="5" type="ORF">EHYA_04413</name>
</gene>
<protein>
    <submittedName>
        <fullName evidence="5">Helix-turn-helix transcriptional regulator</fullName>
    </submittedName>
</protein>
<evidence type="ECO:0000313" key="6">
    <source>
        <dbReference type="Proteomes" id="UP000286931"/>
    </source>
</evidence>
<dbReference type="Pfam" id="PF00196">
    <property type="entry name" value="GerE"/>
    <property type="match status" value="1"/>
</dbReference>
<dbReference type="PROSITE" id="PS00622">
    <property type="entry name" value="HTH_LUXR_1"/>
    <property type="match status" value="1"/>
</dbReference>
<dbReference type="GO" id="GO:0006355">
    <property type="term" value="P:regulation of DNA-templated transcription"/>
    <property type="evidence" value="ECO:0007669"/>
    <property type="project" value="InterPro"/>
</dbReference>
<sequence>MASGAAKQVIDGLRELAASGRPAAEVFARADELLRNVLGYDAVCWHTADPTTGLVTSVVSNDLSMAGFREAVRMEVWHEDIASFAAIRRSGVRAETLSRATRGRPERAMRFREQLAPAGFGDELRMVFDTQGGRWGCAAFMRGREHGPFLGRQRDLADVAARHIGNALRACHAAPAWALPADQTPAMVILGPSNGLVAADQRAQRLLVELADDSSAVMSVPTAFAMVSEHARRAASGALASQVPIRVRTGDGRWFVLHASLVDGLADGHVGVVASPASPAETMPLYLAAFGLTGREQEVALQAIRGCDTREIARLLAMTPYTVQDHLKAVFTKAGVSSRRALIARVVQGELPPK</sequence>
<evidence type="ECO:0000256" key="1">
    <source>
        <dbReference type="ARBA" id="ARBA00023015"/>
    </source>
</evidence>
<evidence type="ECO:0000256" key="2">
    <source>
        <dbReference type="ARBA" id="ARBA00023125"/>
    </source>
</evidence>
<proteinExistence type="predicted"/>
<dbReference type="PANTHER" id="PTHR44688">
    <property type="entry name" value="DNA-BINDING TRANSCRIPTIONAL ACTIVATOR DEVR_DOSR"/>
    <property type="match status" value="1"/>
</dbReference>
<dbReference type="SMART" id="SM00421">
    <property type="entry name" value="HTH_LUXR"/>
    <property type="match status" value="1"/>
</dbReference>
<dbReference type="SUPFAM" id="SSF46894">
    <property type="entry name" value="C-terminal effector domain of the bipartite response regulators"/>
    <property type="match status" value="1"/>
</dbReference>
<name>A0A401YQ43_9ACTN</name>
<dbReference type="RefSeq" id="WP_126638742.1">
    <property type="nucleotide sequence ID" value="NZ_BIFH01000021.1"/>
</dbReference>
<dbReference type="GO" id="GO:0003677">
    <property type="term" value="F:DNA binding"/>
    <property type="evidence" value="ECO:0007669"/>
    <property type="project" value="UniProtKB-KW"/>
</dbReference>
<feature type="domain" description="HTH luxR-type" evidence="4">
    <location>
        <begin position="306"/>
        <end position="333"/>
    </location>
</feature>
<comment type="caution">
    <text evidence="5">The sequence shown here is derived from an EMBL/GenBank/DDBJ whole genome shotgun (WGS) entry which is preliminary data.</text>
</comment>
<dbReference type="InterPro" id="IPR000792">
    <property type="entry name" value="Tscrpt_reg_LuxR_C"/>
</dbReference>
<dbReference type="Proteomes" id="UP000286931">
    <property type="component" value="Unassembled WGS sequence"/>
</dbReference>
<reference evidence="5 6" key="1">
    <citation type="submission" date="2018-12" db="EMBL/GenBank/DDBJ databases">
        <title>Draft genome sequence of Embleya hyalina NBRC 13850T.</title>
        <authorList>
            <person name="Komaki H."/>
            <person name="Hosoyama A."/>
            <person name="Kimura A."/>
            <person name="Ichikawa N."/>
            <person name="Tamura T."/>
        </authorList>
    </citation>
    <scope>NUCLEOTIDE SEQUENCE [LARGE SCALE GENOMIC DNA]</scope>
    <source>
        <strain evidence="5 6">NBRC 13850</strain>
    </source>
</reference>
<accession>A0A401YQ43</accession>
<keyword evidence="6" id="KW-1185">Reference proteome</keyword>
<evidence type="ECO:0000313" key="5">
    <source>
        <dbReference type="EMBL" id="GCD96726.1"/>
    </source>
</evidence>
<dbReference type="EMBL" id="BIFH01000021">
    <property type="protein sequence ID" value="GCD96726.1"/>
    <property type="molecule type" value="Genomic_DNA"/>
</dbReference>